<dbReference type="AlphaFoldDB" id="A0A0A9AM07"/>
<protein>
    <submittedName>
        <fullName evidence="1">Uncharacterized protein</fullName>
    </submittedName>
</protein>
<accession>A0A0A9AM07</accession>
<dbReference type="EMBL" id="GBRH01246972">
    <property type="protein sequence ID" value="JAD50923.1"/>
    <property type="molecule type" value="Transcribed_RNA"/>
</dbReference>
<sequence length="37" mass="4286">MCLPFTFLANWQLEEAALRVETTKGYYLLIQLPVLSL</sequence>
<proteinExistence type="predicted"/>
<evidence type="ECO:0000313" key="1">
    <source>
        <dbReference type="EMBL" id="JAD50923.1"/>
    </source>
</evidence>
<name>A0A0A9AM07_ARUDO</name>
<reference evidence="1" key="1">
    <citation type="submission" date="2014-09" db="EMBL/GenBank/DDBJ databases">
        <authorList>
            <person name="Magalhaes I.L.F."/>
            <person name="Oliveira U."/>
            <person name="Santos F.R."/>
            <person name="Vidigal T.H.D.A."/>
            <person name="Brescovit A.D."/>
            <person name="Santos A.J."/>
        </authorList>
    </citation>
    <scope>NUCLEOTIDE SEQUENCE</scope>
    <source>
        <tissue evidence="1">Shoot tissue taken approximately 20 cm above the soil surface</tissue>
    </source>
</reference>
<organism evidence="1">
    <name type="scientific">Arundo donax</name>
    <name type="common">Giant reed</name>
    <name type="synonym">Donax arundinaceus</name>
    <dbReference type="NCBI Taxonomy" id="35708"/>
    <lineage>
        <taxon>Eukaryota</taxon>
        <taxon>Viridiplantae</taxon>
        <taxon>Streptophyta</taxon>
        <taxon>Embryophyta</taxon>
        <taxon>Tracheophyta</taxon>
        <taxon>Spermatophyta</taxon>
        <taxon>Magnoliopsida</taxon>
        <taxon>Liliopsida</taxon>
        <taxon>Poales</taxon>
        <taxon>Poaceae</taxon>
        <taxon>PACMAD clade</taxon>
        <taxon>Arundinoideae</taxon>
        <taxon>Arundineae</taxon>
        <taxon>Arundo</taxon>
    </lineage>
</organism>
<reference evidence="1" key="2">
    <citation type="journal article" date="2015" name="Data Brief">
        <title>Shoot transcriptome of the giant reed, Arundo donax.</title>
        <authorList>
            <person name="Barrero R.A."/>
            <person name="Guerrero F.D."/>
            <person name="Moolhuijzen P."/>
            <person name="Goolsby J.A."/>
            <person name="Tidwell J."/>
            <person name="Bellgard S.E."/>
            <person name="Bellgard M.I."/>
        </authorList>
    </citation>
    <scope>NUCLEOTIDE SEQUENCE</scope>
    <source>
        <tissue evidence="1">Shoot tissue taken approximately 20 cm above the soil surface</tissue>
    </source>
</reference>